<dbReference type="InterPro" id="IPR036291">
    <property type="entry name" value="NAD(P)-bd_dom_sf"/>
</dbReference>
<dbReference type="eggNOG" id="COG0604">
    <property type="taxonomic scope" value="Bacteria"/>
</dbReference>
<feature type="domain" description="Enoyl reductase (ER)" evidence="1">
    <location>
        <begin position="13"/>
        <end position="317"/>
    </location>
</feature>
<dbReference type="SUPFAM" id="SSF50129">
    <property type="entry name" value="GroES-like"/>
    <property type="match status" value="1"/>
</dbReference>
<dbReference type="SUPFAM" id="SSF51735">
    <property type="entry name" value="NAD(P)-binding Rossmann-fold domains"/>
    <property type="match status" value="1"/>
</dbReference>
<dbReference type="InterPro" id="IPR052711">
    <property type="entry name" value="Zinc_ADH-like"/>
</dbReference>
<dbReference type="InterPro" id="IPR011032">
    <property type="entry name" value="GroES-like_sf"/>
</dbReference>
<dbReference type="Pfam" id="PF08240">
    <property type="entry name" value="ADH_N"/>
    <property type="match status" value="1"/>
</dbReference>
<dbReference type="PANTHER" id="PTHR45033:SF3">
    <property type="entry name" value="DEHYDROGENASE, PUTATIVE (AFU_ORTHOLOGUE AFUA_2G13270)-RELATED"/>
    <property type="match status" value="1"/>
</dbReference>
<sequence>MLAATVARFSPDSPVDALEVGERPEPAEREAWTTVDVRAASLNHHDLWSLRGVGLREEQLPMILGTDAAGTTPDGRPVVVHAVVGADGHGVGPDETRTLLSEKYPGTLAEQVSVPTHNLVPLPDGLSFEEAACVPTAWLTAYRMLFRSAGLTPGQSVLVQGAGGGLSTAAVTLAAAAGIEVFVTSRSAEKRAAATALGATHALESGARLPHRVDAVVESVGAATWSHSIRSVRPGGTVVVAGATSGDPTAAELTRIFFQEITVRGVTMGTRDELSDLLSFMVRAGLRPTVDSRYPLAQARDAVARLAGGEHVGKVVLVP</sequence>
<accession>D1BDB2</accession>
<proteinExistence type="predicted"/>
<dbReference type="PANTHER" id="PTHR45033">
    <property type="match status" value="1"/>
</dbReference>
<evidence type="ECO:0000313" key="2">
    <source>
        <dbReference type="EMBL" id="ACZ23116.1"/>
    </source>
</evidence>
<evidence type="ECO:0000259" key="1">
    <source>
        <dbReference type="SMART" id="SM00829"/>
    </source>
</evidence>
<dbReference type="EMBL" id="CP001819">
    <property type="protein sequence ID" value="ACZ23116.1"/>
    <property type="molecule type" value="Genomic_DNA"/>
</dbReference>
<dbReference type="RefSeq" id="WP_012868184.1">
    <property type="nucleotide sequence ID" value="NC_013521.1"/>
</dbReference>
<evidence type="ECO:0000313" key="3">
    <source>
        <dbReference type="Proteomes" id="UP000000322"/>
    </source>
</evidence>
<dbReference type="KEGG" id="ske:Sked_32200"/>
<reference evidence="2 3" key="1">
    <citation type="journal article" date="2009" name="Stand. Genomic Sci.">
        <title>Complete genome sequence of Sanguibacter keddieii type strain (ST-74).</title>
        <authorList>
            <person name="Ivanova N."/>
            <person name="Sikorski J."/>
            <person name="Sims D."/>
            <person name="Brettin T."/>
            <person name="Detter J.C."/>
            <person name="Han C."/>
            <person name="Lapidus A."/>
            <person name="Copeland A."/>
            <person name="Glavina Del Rio T."/>
            <person name="Nolan M."/>
            <person name="Chen F."/>
            <person name="Lucas S."/>
            <person name="Tice H."/>
            <person name="Cheng J.F."/>
            <person name="Bruce D."/>
            <person name="Goodwin L."/>
            <person name="Pitluck S."/>
            <person name="Pati A."/>
            <person name="Mavromatis K."/>
            <person name="Chen A."/>
            <person name="Palaniappan K."/>
            <person name="D'haeseleer P."/>
            <person name="Chain P."/>
            <person name="Bristow J."/>
            <person name="Eisen J.A."/>
            <person name="Markowitz V."/>
            <person name="Hugenholtz P."/>
            <person name="Goker M."/>
            <person name="Pukall R."/>
            <person name="Klenk H.P."/>
            <person name="Kyrpides N.C."/>
        </authorList>
    </citation>
    <scope>NUCLEOTIDE SEQUENCE [LARGE SCALE GENOMIC DNA]</scope>
    <source>
        <strain evidence="3">ATCC 51767 / DSM 10542 / NCFB 3025 / ST-74</strain>
    </source>
</reference>
<dbReference type="AlphaFoldDB" id="D1BDB2"/>
<dbReference type="InterPro" id="IPR020843">
    <property type="entry name" value="ER"/>
</dbReference>
<gene>
    <name evidence="2" type="ordered locus">Sked_32200</name>
</gene>
<dbReference type="GO" id="GO:0016491">
    <property type="term" value="F:oxidoreductase activity"/>
    <property type="evidence" value="ECO:0007669"/>
    <property type="project" value="InterPro"/>
</dbReference>
<dbReference type="OrthoDB" id="9787435at2"/>
<keyword evidence="3" id="KW-1185">Reference proteome</keyword>
<protein>
    <submittedName>
        <fullName evidence="2">Zn-dependent oxidoreductase, NADPH:quinone reductase</fullName>
    </submittedName>
</protein>
<dbReference type="Gene3D" id="3.90.180.10">
    <property type="entry name" value="Medium-chain alcohol dehydrogenases, catalytic domain"/>
    <property type="match status" value="1"/>
</dbReference>
<dbReference type="InterPro" id="IPR013154">
    <property type="entry name" value="ADH-like_N"/>
</dbReference>
<dbReference type="SMART" id="SM00829">
    <property type="entry name" value="PKS_ER"/>
    <property type="match status" value="1"/>
</dbReference>
<dbReference type="HOGENOM" id="CLU_026673_3_4_11"/>
<name>D1BDB2_SANKS</name>
<dbReference type="InterPro" id="IPR013149">
    <property type="entry name" value="ADH-like_C"/>
</dbReference>
<dbReference type="STRING" id="446469.Sked_32200"/>
<dbReference type="Pfam" id="PF00107">
    <property type="entry name" value="ADH_zinc_N"/>
    <property type="match status" value="1"/>
</dbReference>
<organism evidence="2 3">
    <name type="scientific">Sanguibacter keddieii (strain ATCC 51767 / DSM 10542 / NCFB 3025 / ST-74)</name>
    <dbReference type="NCBI Taxonomy" id="446469"/>
    <lineage>
        <taxon>Bacteria</taxon>
        <taxon>Bacillati</taxon>
        <taxon>Actinomycetota</taxon>
        <taxon>Actinomycetes</taxon>
        <taxon>Micrococcales</taxon>
        <taxon>Sanguibacteraceae</taxon>
        <taxon>Sanguibacter</taxon>
    </lineage>
</organism>
<dbReference type="Proteomes" id="UP000000322">
    <property type="component" value="Chromosome"/>
</dbReference>